<organism evidence="3 4">
    <name type="scientific">Eisenbergiella porci</name>
    <dbReference type="NCBI Taxonomy" id="2652274"/>
    <lineage>
        <taxon>Bacteria</taxon>
        <taxon>Bacillati</taxon>
        <taxon>Bacillota</taxon>
        <taxon>Clostridia</taxon>
        <taxon>Lachnospirales</taxon>
        <taxon>Lachnospiraceae</taxon>
        <taxon>Eisenbergiella</taxon>
    </lineage>
</organism>
<dbReference type="InterPro" id="IPR050336">
    <property type="entry name" value="Chromosome_partition/occlusion"/>
</dbReference>
<evidence type="ECO:0000313" key="3">
    <source>
        <dbReference type="EMBL" id="MSS91668.1"/>
    </source>
</evidence>
<dbReference type="AlphaFoldDB" id="A0A6N7WQC9"/>
<dbReference type="SUPFAM" id="SSF110849">
    <property type="entry name" value="ParB/Sulfiredoxin"/>
    <property type="match status" value="1"/>
</dbReference>
<dbReference type="PANTHER" id="PTHR33375:SF1">
    <property type="entry name" value="CHROMOSOME-PARTITIONING PROTEIN PARB-RELATED"/>
    <property type="match status" value="1"/>
</dbReference>
<evidence type="ECO:0000256" key="1">
    <source>
        <dbReference type="SAM" id="Coils"/>
    </source>
</evidence>
<comment type="caution">
    <text evidence="3">The sequence shown here is derived from an EMBL/GenBank/DDBJ whole genome shotgun (WGS) entry which is preliminary data.</text>
</comment>
<gene>
    <name evidence="3" type="ORF">FYJ45_26625</name>
</gene>
<dbReference type="Gene3D" id="1.10.10.2830">
    <property type="match status" value="1"/>
</dbReference>
<dbReference type="GO" id="GO:0007059">
    <property type="term" value="P:chromosome segregation"/>
    <property type="evidence" value="ECO:0007669"/>
    <property type="project" value="TreeGrafter"/>
</dbReference>
<accession>A0A6N7WQC9</accession>
<keyword evidence="4" id="KW-1185">Reference proteome</keyword>
<name>A0A6N7WQC9_9FIRM</name>
<dbReference type="RefSeq" id="WP_154468052.1">
    <property type="nucleotide sequence ID" value="NZ_VUMI01000073.1"/>
</dbReference>
<reference evidence="3 4" key="1">
    <citation type="submission" date="2019-08" db="EMBL/GenBank/DDBJ databases">
        <title>In-depth cultivation of the pig gut microbiome towards novel bacterial diversity and tailored functional studies.</title>
        <authorList>
            <person name="Wylensek D."/>
            <person name="Hitch T.C.A."/>
            <person name="Clavel T."/>
        </authorList>
    </citation>
    <scope>NUCLEOTIDE SEQUENCE [LARGE SCALE GENOMIC DNA]</scope>
    <source>
        <strain evidence="3 4">WCA-389-WT-23B</strain>
    </source>
</reference>
<feature type="coiled-coil region" evidence="1">
    <location>
        <begin position="239"/>
        <end position="284"/>
    </location>
</feature>
<evidence type="ECO:0000313" key="4">
    <source>
        <dbReference type="Proteomes" id="UP000436047"/>
    </source>
</evidence>
<dbReference type="InterPro" id="IPR036086">
    <property type="entry name" value="ParB/Sulfiredoxin_sf"/>
</dbReference>
<dbReference type="PANTHER" id="PTHR33375">
    <property type="entry name" value="CHROMOSOME-PARTITIONING PROTEIN PARB-RELATED"/>
    <property type="match status" value="1"/>
</dbReference>
<dbReference type="GeneID" id="86056575"/>
<dbReference type="CDD" id="cd16387">
    <property type="entry name" value="ParB_N_Srx"/>
    <property type="match status" value="1"/>
</dbReference>
<feature type="compositionally biased region" description="Low complexity" evidence="2">
    <location>
        <begin position="364"/>
        <end position="373"/>
    </location>
</feature>
<protein>
    <submittedName>
        <fullName evidence="3">Chromosome partitioning protein ParB</fullName>
    </submittedName>
</protein>
<proteinExistence type="predicted"/>
<sequence length="387" mass="43125">MAAFNILDMMNNKARAAAGTTAGTEYKEIYLSPYEVKEAPKNTRQECKDIDKLADSFLLVGQEQPTVLARVNGEYRIIDGHRRNLANIYNLERGYQEYAKVRYFYRDMSEIMYELALLAGNGYTQELTDYEKTELAARLKAALEAARDAGEITIEGRIRDLVGEILGEKPTNMARIEKINNNAEPEIKEQFKEGKIGISAAYEAAKLPPEEQQAIAARAAAGENVKTKEIAQKVAEKIAAKAQDKADKAAEDAEKAEIDAQAAIADAADKQAQAEIEAENARELKRYVEDKANASNVSETDTESQLVIGLPENRDTWTNREWGIYTVRSLMYHVDIMGVDDVTELQGILFRLEARAKGEEPEQEPQQEQLPGQMNINDLEGVAQNGE</sequence>
<evidence type="ECO:0000256" key="2">
    <source>
        <dbReference type="SAM" id="MobiDB-lite"/>
    </source>
</evidence>
<dbReference type="EMBL" id="VUMI01000073">
    <property type="protein sequence ID" value="MSS91668.1"/>
    <property type="molecule type" value="Genomic_DNA"/>
</dbReference>
<feature type="region of interest" description="Disordered" evidence="2">
    <location>
        <begin position="357"/>
        <end position="387"/>
    </location>
</feature>
<dbReference type="GO" id="GO:0005694">
    <property type="term" value="C:chromosome"/>
    <property type="evidence" value="ECO:0007669"/>
    <property type="project" value="TreeGrafter"/>
</dbReference>
<dbReference type="Proteomes" id="UP000436047">
    <property type="component" value="Unassembled WGS sequence"/>
</dbReference>
<keyword evidence="1" id="KW-0175">Coiled coil</keyword>